<dbReference type="PROSITE" id="PS00194">
    <property type="entry name" value="THIOREDOXIN_1"/>
    <property type="match status" value="1"/>
</dbReference>
<dbReference type="GO" id="GO:0015035">
    <property type="term" value="F:protein-disulfide reductase activity"/>
    <property type="evidence" value="ECO:0007669"/>
    <property type="project" value="InterPro"/>
</dbReference>
<evidence type="ECO:0000256" key="3">
    <source>
        <dbReference type="ARBA" id="ARBA00023157"/>
    </source>
</evidence>
<evidence type="ECO:0000259" key="7">
    <source>
        <dbReference type="PROSITE" id="PS51352"/>
    </source>
</evidence>
<feature type="domain" description="Thioredoxin" evidence="7">
    <location>
        <begin position="1"/>
        <end position="109"/>
    </location>
</feature>
<protein>
    <submittedName>
        <fullName evidence="8">Thioredoxin (TrxA)</fullName>
    </submittedName>
</protein>
<feature type="site" description="Contributes to redox potential value" evidence="5">
    <location>
        <position position="34"/>
    </location>
</feature>
<dbReference type="SUPFAM" id="SSF52833">
    <property type="entry name" value="Thioredoxin-like"/>
    <property type="match status" value="1"/>
</dbReference>
<name>A0A075I9I2_9ARCH</name>
<dbReference type="PANTHER" id="PTHR45663">
    <property type="entry name" value="GEO12009P1"/>
    <property type="match status" value="1"/>
</dbReference>
<proteinExistence type="predicted"/>
<dbReference type="PROSITE" id="PS51352">
    <property type="entry name" value="THIOREDOXIN_2"/>
    <property type="match status" value="1"/>
</dbReference>
<keyword evidence="4 6" id="KW-0676">Redox-active center</keyword>
<keyword evidence="3 6" id="KW-1015">Disulfide bond</keyword>
<dbReference type="PIRSF" id="PIRSF000077">
    <property type="entry name" value="Thioredoxin"/>
    <property type="match status" value="1"/>
</dbReference>
<dbReference type="EMBL" id="KF901260">
    <property type="protein sequence ID" value="AIF24445.1"/>
    <property type="molecule type" value="Genomic_DNA"/>
</dbReference>
<dbReference type="PRINTS" id="PR00421">
    <property type="entry name" value="THIOREDOXIN"/>
</dbReference>
<dbReference type="InterPro" id="IPR013766">
    <property type="entry name" value="Thioredoxin_domain"/>
</dbReference>
<evidence type="ECO:0000256" key="5">
    <source>
        <dbReference type="PIRSR" id="PIRSR000077-1"/>
    </source>
</evidence>
<evidence type="ECO:0000256" key="1">
    <source>
        <dbReference type="ARBA" id="ARBA00022448"/>
    </source>
</evidence>
<feature type="active site" description="Nucleophile" evidence="5">
    <location>
        <position position="35"/>
    </location>
</feature>
<dbReference type="NCBIfam" id="TIGR01068">
    <property type="entry name" value="thioredoxin"/>
    <property type="match status" value="1"/>
</dbReference>
<feature type="disulfide bond" description="Redox-active" evidence="6">
    <location>
        <begin position="32"/>
        <end position="35"/>
    </location>
</feature>
<dbReference type="FunFam" id="3.40.30.10:FF:000001">
    <property type="entry name" value="Thioredoxin"/>
    <property type="match status" value="1"/>
</dbReference>
<sequence length="111" mass="12357">MTINKISDPKSWEIEVVNSPVPVFVDFWAEWCGPCRMVGPVVDELSGDYDDGKIKFVKVNVDEANALASKYNVFSIPTLMIFNKGEIVAQQVGAASKETYKNMIDRVIANL</sequence>
<dbReference type="InterPro" id="IPR017937">
    <property type="entry name" value="Thioredoxin_CS"/>
</dbReference>
<feature type="site" description="Contributes to redox potential value" evidence="5">
    <location>
        <position position="33"/>
    </location>
</feature>
<evidence type="ECO:0000256" key="2">
    <source>
        <dbReference type="ARBA" id="ARBA00022982"/>
    </source>
</evidence>
<dbReference type="InterPro" id="IPR036249">
    <property type="entry name" value="Thioredoxin-like_sf"/>
</dbReference>
<gene>
    <name evidence="8" type="primary">trxA</name>
</gene>
<dbReference type="AlphaFoldDB" id="A0A075I9I2"/>
<keyword evidence="2" id="KW-0249">Electron transport</keyword>
<evidence type="ECO:0000313" key="8">
    <source>
        <dbReference type="EMBL" id="AIF24445.1"/>
    </source>
</evidence>
<evidence type="ECO:0000256" key="6">
    <source>
        <dbReference type="PIRSR" id="PIRSR000077-4"/>
    </source>
</evidence>
<evidence type="ECO:0000256" key="4">
    <source>
        <dbReference type="ARBA" id="ARBA00023284"/>
    </source>
</evidence>
<feature type="active site" description="Nucleophile" evidence="5">
    <location>
        <position position="32"/>
    </location>
</feature>
<dbReference type="PANTHER" id="PTHR45663:SF11">
    <property type="entry name" value="GEO12009P1"/>
    <property type="match status" value="1"/>
</dbReference>
<feature type="site" description="Deprotonates C-terminal active site Cys" evidence="5">
    <location>
        <position position="26"/>
    </location>
</feature>
<reference evidence="8" key="1">
    <citation type="journal article" date="2014" name="Genome Biol. Evol.">
        <title>Pangenome evidence for extensive interdomain horizontal transfer affecting lineage core and shell genes in uncultured planktonic thaumarchaeota and euryarchaeota.</title>
        <authorList>
            <person name="Deschamps P."/>
            <person name="Zivanovic Y."/>
            <person name="Moreira D."/>
            <person name="Rodriguez-Valera F."/>
            <person name="Lopez-Garcia P."/>
        </authorList>
    </citation>
    <scope>NUCLEOTIDE SEQUENCE</scope>
</reference>
<organism evidence="8">
    <name type="scientific">uncultured marine thaumarchaeote SAT1000_29_H07</name>
    <dbReference type="NCBI Taxonomy" id="1456403"/>
    <lineage>
        <taxon>Archaea</taxon>
        <taxon>Nitrososphaerota</taxon>
        <taxon>environmental samples</taxon>
    </lineage>
</organism>
<dbReference type="GO" id="GO:0005737">
    <property type="term" value="C:cytoplasm"/>
    <property type="evidence" value="ECO:0007669"/>
    <property type="project" value="TreeGrafter"/>
</dbReference>
<dbReference type="InterPro" id="IPR005746">
    <property type="entry name" value="Thioredoxin"/>
</dbReference>
<dbReference type="Pfam" id="PF00085">
    <property type="entry name" value="Thioredoxin"/>
    <property type="match status" value="1"/>
</dbReference>
<dbReference type="CDD" id="cd02947">
    <property type="entry name" value="TRX_family"/>
    <property type="match status" value="1"/>
</dbReference>
<dbReference type="Gene3D" id="3.40.30.10">
    <property type="entry name" value="Glutaredoxin"/>
    <property type="match status" value="1"/>
</dbReference>
<keyword evidence="1" id="KW-0813">Transport</keyword>
<accession>A0A075I9I2</accession>